<gene>
    <name evidence="12" type="ORF">VP1G_03023</name>
</gene>
<keyword evidence="2" id="KW-0813">Transport</keyword>
<feature type="transmembrane region" description="Helical" evidence="9">
    <location>
        <begin position="191"/>
        <end position="212"/>
    </location>
</feature>
<dbReference type="GO" id="GO:0016020">
    <property type="term" value="C:membrane"/>
    <property type="evidence" value="ECO:0007669"/>
    <property type="project" value="UniProtKB-SubCell"/>
</dbReference>
<evidence type="ECO:0000313" key="13">
    <source>
        <dbReference type="Proteomes" id="UP000078576"/>
    </source>
</evidence>
<protein>
    <recommendedName>
        <fullName evidence="11">Cytochrome b561 domain-containing protein</fullName>
    </recommendedName>
</protein>
<organism evidence="12 13">
    <name type="scientific">Cytospora mali</name>
    <name type="common">Apple Valsa canker fungus</name>
    <name type="synonym">Valsa mali</name>
    <dbReference type="NCBI Taxonomy" id="578113"/>
    <lineage>
        <taxon>Eukaryota</taxon>
        <taxon>Fungi</taxon>
        <taxon>Dikarya</taxon>
        <taxon>Ascomycota</taxon>
        <taxon>Pezizomycotina</taxon>
        <taxon>Sordariomycetes</taxon>
        <taxon>Sordariomycetidae</taxon>
        <taxon>Diaporthales</taxon>
        <taxon>Cytosporaceae</taxon>
        <taxon>Cytospora</taxon>
    </lineage>
</organism>
<dbReference type="PANTHER" id="PTHR47797:SF1">
    <property type="entry name" value="CYTOCHROME B561 DOMAIN-CONTAINING PROTEIN-RELATED"/>
    <property type="match status" value="1"/>
</dbReference>
<keyword evidence="7" id="KW-0175">Coiled coil</keyword>
<evidence type="ECO:0000256" key="1">
    <source>
        <dbReference type="ARBA" id="ARBA00004370"/>
    </source>
</evidence>
<evidence type="ECO:0000256" key="3">
    <source>
        <dbReference type="ARBA" id="ARBA00022692"/>
    </source>
</evidence>
<feature type="region of interest" description="Disordered" evidence="8">
    <location>
        <begin position="298"/>
        <end position="456"/>
    </location>
</feature>
<dbReference type="OrthoDB" id="19261at2759"/>
<keyword evidence="3 9" id="KW-0812">Transmembrane</keyword>
<reference evidence="13" key="1">
    <citation type="submission" date="2014-12" db="EMBL/GenBank/DDBJ databases">
        <title>Genome Sequence of Valsa Canker Pathogens Uncovers a Specific Adaption of Colonization on Woody Bark.</title>
        <authorList>
            <person name="Yin Z."/>
            <person name="Liu H."/>
            <person name="Gao X."/>
            <person name="Li Z."/>
            <person name="Song N."/>
            <person name="Ke X."/>
            <person name="Dai Q."/>
            <person name="Wu Y."/>
            <person name="Sun Y."/>
            <person name="Xu J.-R."/>
            <person name="Kang Z.K."/>
            <person name="Wang L."/>
            <person name="Huang L."/>
        </authorList>
    </citation>
    <scope>NUCLEOTIDE SEQUENCE [LARGE SCALE GENOMIC DNA]</scope>
    <source>
        <strain evidence="13">SXYL134</strain>
    </source>
</reference>
<feature type="coiled-coil region" evidence="7">
    <location>
        <begin position="614"/>
        <end position="655"/>
    </location>
</feature>
<feature type="transmembrane region" description="Helical" evidence="9">
    <location>
        <begin position="76"/>
        <end position="96"/>
    </location>
</feature>
<evidence type="ECO:0000256" key="10">
    <source>
        <dbReference type="SAM" id="SignalP"/>
    </source>
</evidence>
<evidence type="ECO:0000256" key="2">
    <source>
        <dbReference type="ARBA" id="ARBA00022448"/>
    </source>
</evidence>
<feature type="domain" description="Cytochrome b561" evidence="11">
    <location>
        <begin position="76"/>
        <end position="208"/>
    </location>
</feature>
<evidence type="ECO:0000256" key="8">
    <source>
        <dbReference type="SAM" id="MobiDB-lite"/>
    </source>
</evidence>
<feature type="transmembrane region" description="Helical" evidence="9">
    <location>
        <begin position="150"/>
        <end position="171"/>
    </location>
</feature>
<dbReference type="STRING" id="694573.A0A194UVN2"/>
<dbReference type="Gene3D" id="1.20.120.1770">
    <property type="match status" value="1"/>
</dbReference>
<dbReference type="AlphaFoldDB" id="A0A194UVN2"/>
<evidence type="ECO:0000256" key="9">
    <source>
        <dbReference type="SAM" id="Phobius"/>
    </source>
</evidence>
<sequence>MSRTTTTPIRLLALLAITLTTPTYAQLGGGYAGFGGSYGGGDDNPYSDNDGDGNDNGSYDYGLGVGYDGAVRARTAHGILACVAFVILFPLGGILLRAIPGRWSFHAHWVVQMLAWVLYVAAFALGVELVREVRFPGDTGDFISNPHTNYHPIIGIIVFILLLIQPLLGIIHHQNFKRLQRRTLSSHLHLWDGRIAIVLGLVNGGLGLQLAGAADTRNKHLSFLTMNASKPQEPHSLPMMPEHDELSRQPTPEDLHVAQGEKGRGAKGYQSFYKAQPKQYAAFPAPLSSNISFLTKPPGSLSKARSHVDNTALNGPEHKPGNLASNPLPPWKQGSLARDALPRSPNDPRRVQQAEQGQNDVATIPGLPVNGMHELAATLTEPRPSTNDVNLPLQSVGHRQETPGKNSSDDGDADKAESDPFLETGQPIRAARVGTESTVNTTPAIPKLGTLDQSSTPFGASAPVSLEDDTEDPQFLADFMSLEHTLKSNEEEYIYQSSRAGAVRDVQQELLRRSELSYVGIAEGRIMRREAAKLDTMSGEAQTRAQKAQERIKGLECFIPMFGSPHTAIDRLFKAGQSALWSGSNMSGQEVSDPTSHEAVVQTAQCPVLEHQHLAILTAERRALKSQVEQLEEEKKQHCRDISTLRRQVDDLKARQSVATIHGQNVPQSLVPGLPVPSLDMQTVTEEPLGAHGTAASYNFI</sequence>
<feature type="signal peptide" evidence="10">
    <location>
        <begin position="1"/>
        <end position="25"/>
    </location>
</feature>
<dbReference type="Proteomes" id="UP000078576">
    <property type="component" value="Unassembled WGS sequence"/>
</dbReference>
<name>A0A194UVN2_CYTMA</name>
<feature type="chain" id="PRO_5008265903" description="Cytochrome b561 domain-containing protein" evidence="10">
    <location>
        <begin position="26"/>
        <end position="701"/>
    </location>
</feature>
<feature type="transmembrane region" description="Helical" evidence="9">
    <location>
        <begin position="108"/>
        <end position="130"/>
    </location>
</feature>
<evidence type="ECO:0000256" key="7">
    <source>
        <dbReference type="SAM" id="Coils"/>
    </source>
</evidence>
<keyword evidence="5 9" id="KW-1133">Transmembrane helix</keyword>
<accession>A0A194UVN2</accession>
<keyword evidence="13" id="KW-1185">Reference proteome</keyword>
<proteinExistence type="predicted"/>
<evidence type="ECO:0000259" key="11">
    <source>
        <dbReference type="SMART" id="SM00665"/>
    </source>
</evidence>
<dbReference type="EMBL" id="KN714682">
    <property type="protein sequence ID" value="KUI55723.1"/>
    <property type="molecule type" value="Genomic_DNA"/>
</dbReference>
<keyword evidence="4" id="KW-0249">Electron transport</keyword>
<dbReference type="PANTHER" id="PTHR47797">
    <property type="entry name" value="DEHYDROGENASE, PUTATIVE (AFU_ORTHOLOGUE AFUA_8G05805)-RELATED"/>
    <property type="match status" value="1"/>
</dbReference>
<feature type="compositionally biased region" description="Polar residues" evidence="8">
    <location>
        <begin position="383"/>
        <end position="393"/>
    </location>
</feature>
<feature type="region of interest" description="Disordered" evidence="8">
    <location>
        <begin position="230"/>
        <end position="250"/>
    </location>
</feature>
<feature type="compositionally biased region" description="Basic and acidic residues" evidence="8">
    <location>
        <begin position="241"/>
        <end position="250"/>
    </location>
</feature>
<dbReference type="CDD" id="cd08760">
    <property type="entry name" value="Cyt_b561_FRRS1_like"/>
    <property type="match status" value="1"/>
</dbReference>
<keyword evidence="10" id="KW-0732">Signal</keyword>
<dbReference type="SMART" id="SM00665">
    <property type="entry name" value="B561"/>
    <property type="match status" value="1"/>
</dbReference>
<evidence type="ECO:0000313" key="12">
    <source>
        <dbReference type="EMBL" id="KUI55723.1"/>
    </source>
</evidence>
<evidence type="ECO:0000256" key="5">
    <source>
        <dbReference type="ARBA" id="ARBA00022989"/>
    </source>
</evidence>
<keyword evidence="6 9" id="KW-0472">Membrane</keyword>
<dbReference type="InterPro" id="IPR006593">
    <property type="entry name" value="Cyt_b561/ferric_Rdtase_TM"/>
</dbReference>
<evidence type="ECO:0000256" key="4">
    <source>
        <dbReference type="ARBA" id="ARBA00022982"/>
    </source>
</evidence>
<comment type="subcellular location">
    <subcellularLocation>
        <location evidence="1">Membrane</location>
    </subcellularLocation>
</comment>
<evidence type="ECO:0000256" key="6">
    <source>
        <dbReference type="ARBA" id="ARBA00023136"/>
    </source>
</evidence>